<feature type="region of interest" description="Disordered" evidence="2">
    <location>
        <begin position="336"/>
        <end position="372"/>
    </location>
</feature>
<dbReference type="GeneID" id="108938238"/>
<reference evidence="4" key="3">
    <citation type="submission" date="2025-09" db="UniProtKB">
        <authorList>
            <consortium name="Ensembl"/>
        </authorList>
    </citation>
    <scope>IDENTIFICATION</scope>
</reference>
<evidence type="ECO:0000313" key="4">
    <source>
        <dbReference type="Ensembl" id="ENSSFOP00015003548.1"/>
    </source>
</evidence>
<dbReference type="InterPro" id="IPR039303">
    <property type="entry name" value="CCDC50"/>
</dbReference>
<feature type="compositionally biased region" description="Basic and acidic residues" evidence="2">
    <location>
        <begin position="631"/>
        <end position="681"/>
    </location>
</feature>
<reference evidence="4" key="2">
    <citation type="submission" date="2025-08" db="UniProtKB">
        <authorList>
            <consortium name="Ensembl"/>
        </authorList>
    </citation>
    <scope>IDENTIFICATION</scope>
</reference>
<evidence type="ECO:0000259" key="3">
    <source>
        <dbReference type="Pfam" id="PF15295"/>
    </source>
</evidence>
<keyword evidence="1" id="KW-0175">Coiled coil</keyword>
<feature type="region of interest" description="Disordered" evidence="2">
    <location>
        <begin position="407"/>
        <end position="575"/>
    </location>
</feature>
<feature type="compositionally biased region" description="Basic and acidic residues" evidence="2">
    <location>
        <begin position="606"/>
        <end position="616"/>
    </location>
</feature>
<evidence type="ECO:0000313" key="5">
    <source>
        <dbReference type="Proteomes" id="UP000694397"/>
    </source>
</evidence>
<feature type="domain" description="Coiled-coil" evidence="3">
    <location>
        <begin position="7"/>
        <end position="128"/>
    </location>
</feature>
<feature type="region of interest" description="Disordered" evidence="2">
    <location>
        <begin position="141"/>
        <end position="322"/>
    </location>
</feature>
<feature type="compositionally biased region" description="Basic and acidic residues" evidence="2">
    <location>
        <begin position="289"/>
        <end position="310"/>
    </location>
</feature>
<gene>
    <name evidence="4" type="primary">ccdc50b</name>
</gene>
<evidence type="ECO:0000256" key="1">
    <source>
        <dbReference type="ARBA" id="ARBA00023054"/>
    </source>
</evidence>
<dbReference type="Ensembl" id="ENSSFOT00015003605.2">
    <property type="protein sequence ID" value="ENSSFOP00015003548.1"/>
    <property type="gene ID" value="ENSSFOG00015002325.2"/>
</dbReference>
<feature type="compositionally biased region" description="Pro residues" evidence="2">
    <location>
        <begin position="151"/>
        <end position="160"/>
    </location>
</feature>
<dbReference type="Proteomes" id="UP000694397">
    <property type="component" value="Chromosome 2"/>
</dbReference>
<feature type="compositionally biased region" description="Basic and acidic residues" evidence="2">
    <location>
        <begin position="212"/>
        <end position="223"/>
    </location>
</feature>
<feature type="compositionally biased region" description="Basic and acidic residues" evidence="2">
    <location>
        <begin position="363"/>
        <end position="372"/>
    </location>
</feature>
<reference evidence="4 5" key="1">
    <citation type="submission" date="2019-04" db="EMBL/GenBank/DDBJ databases">
        <authorList>
            <consortium name="Wellcome Sanger Institute Data Sharing"/>
        </authorList>
    </citation>
    <scope>NUCLEOTIDE SEQUENCE [LARGE SCALE GENOMIC DNA]</scope>
</reference>
<feature type="compositionally biased region" description="Basic and acidic residues" evidence="2">
    <location>
        <begin position="467"/>
        <end position="483"/>
    </location>
</feature>
<feature type="region of interest" description="Disordered" evidence="2">
    <location>
        <begin position="591"/>
        <end position="618"/>
    </location>
</feature>
<dbReference type="GeneTree" id="ENSGT00390000011058"/>
<feature type="region of interest" description="Disordered" evidence="2">
    <location>
        <begin position="631"/>
        <end position="784"/>
    </location>
</feature>
<dbReference type="RefSeq" id="XP_029103908.1">
    <property type="nucleotide sequence ID" value="XM_029248075.1"/>
</dbReference>
<feature type="compositionally biased region" description="Basic and acidic residues" evidence="2">
    <location>
        <begin position="527"/>
        <end position="540"/>
    </location>
</feature>
<feature type="compositionally biased region" description="Basic and acidic residues" evidence="2">
    <location>
        <begin position="241"/>
        <end position="282"/>
    </location>
</feature>
<keyword evidence="5" id="KW-1185">Reference proteome</keyword>
<feature type="region of interest" description="Disordered" evidence="2">
    <location>
        <begin position="69"/>
        <end position="88"/>
    </location>
</feature>
<feature type="region of interest" description="Disordered" evidence="2">
    <location>
        <begin position="95"/>
        <end position="126"/>
    </location>
</feature>
<dbReference type="PANTHER" id="PTHR22115:SF5">
    <property type="entry name" value="COILED-COIL DOMAIN-CONTAINING PROTEIN 50-LIKE ISOFORM X1"/>
    <property type="match status" value="1"/>
</dbReference>
<sequence>MVMAELEVDQSHLPQVQEVCQCFSTLEDGALAHSLQEQEIEQYYSANVQKNQLVQNDIRIARQLQDEEEQQARQSRASRRLEEQDSEYARMIQEEIERNAEETRRREQEDEEMAKRLQEEEEMDIRQQRLASAYHSSTEPFALPEECPSVPAQPCPPLPDCPGLREDESTEQRGDERGIPRGSPGYCESSGPYTRASRGSLPGDGQSRRRGLRLDGNHHRSEGSEGTADDEAVPSYTQGYRLEKIASDGHCHTQHHEDRSLRISRTSAERDAEVRDREDGVKLQRRRSVREEGCPHSTRQRDYGEGGADRHHSHRSRRRECVRSWTYRERGTKEKRVHFKDEGRRYNSFRGDDRGASSASDDDYFRDRREASRQSCRGDLRWARGDGNRFEERNARRRSQFLKRDEPTRCSYGGEFRDRRSKSESECCRERTQSSRNRGYGESHNDFTVQEGRVYQQGYSSSEYSGDDCHPHRHGEGREVEGRGHRRSSRRSTREGGARRESRGERGVRRAESMRWPLQPSSSEEEGGQRGDGRRPDRVQRSSSSFSGGRVAPRARHRGAGGGPPPPGASLELGALRQVLLDEELARRLQEEEERLLAESPQSHPNLEKNEPEGDFRVAQVAQDEEIAHYIQHQERRSQRWSRDLEEEGPWRERRVRGDPCERRTGAERKVSQALRGRLDSEGLNSPGEDCSPEHQPSSPVSTVPPTQPMKNIAEELDPTFKAKRRGSNPSGQTTSGNCQSNSTPLAGVYDYVQEPTFVPPTKRQSSKSARPKAKDKKESCKQQ</sequence>
<organism evidence="4 5">
    <name type="scientific">Scleropages formosus</name>
    <name type="common">Asian bonytongue</name>
    <name type="synonym">Osteoglossum formosum</name>
    <dbReference type="NCBI Taxonomy" id="113540"/>
    <lineage>
        <taxon>Eukaryota</taxon>
        <taxon>Metazoa</taxon>
        <taxon>Chordata</taxon>
        <taxon>Craniata</taxon>
        <taxon>Vertebrata</taxon>
        <taxon>Euteleostomi</taxon>
        <taxon>Actinopterygii</taxon>
        <taxon>Neopterygii</taxon>
        <taxon>Teleostei</taxon>
        <taxon>Osteoglossocephala</taxon>
        <taxon>Osteoglossomorpha</taxon>
        <taxon>Osteoglossiformes</taxon>
        <taxon>Osteoglossidae</taxon>
        <taxon>Scleropages</taxon>
    </lineage>
</organism>
<feature type="compositionally biased region" description="Basic and acidic residues" evidence="2">
    <location>
        <begin position="336"/>
        <end position="355"/>
    </location>
</feature>
<feature type="compositionally biased region" description="Low complexity" evidence="2">
    <location>
        <begin position="455"/>
        <end position="464"/>
    </location>
</feature>
<proteinExistence type="predicted"/>
<dbReference type="PANTHER" id="PTHR22115">
    <property type="entry name" value="C3ORF6 PROTEIN-RELATED"/>
    <property type="match status" value="1"/>
</dbReference>
<feature type="compositionally biased region" description="Basic and acidic residues" evidence="2">
    <location>
        <begin position="95"/>
        <end position="118"/>
    </location>
</feature>
<feature type="compositionally biased region" description="Polar residues" evidence="2">
    <location>
        <begin position="728"/>
        <end position="745"/>
    </location>
</feature>
<feature type="compositionally biased region" description="Basic and acidic residues" evidence="2">
    <location>
        <begin position="415"/>
        <end position="445"/>
    </location>
</feature>
<feature type="compositionally biased region" description="Basic and acidic residues" evidence="2">
    <location>
        <begin position="492"/>
        <end position="513"/>
    </location>
</feature>
<dbReference type="InterPro" id="IPR029311">
    <property type="entry name" value="CCDC50_N"/>
</dbReference>
<feature type="compositionally biased region" description="Low complexity" evidence="2">
    <location>
        <begin position="696"/>
        <end position="705"/>
    </location>
</feature>
<evidence type="ECO:0000256" key="2">
    <source>
        <dbReference type="SAM" id="MobiDB-lite"/>
    </source>
</evidence>
<protein>
    <submittedName>
        <fullName evidence="4">Coiled-coil domain-containing protein 50-like</fullName>
    </submittedName>
</protein>
<feature type="compositionally biased region" description="Basic and acidic residues" evidence="2">
    <location>
        <begin position="163"/>
        <end position="179"/>
    </location>
</feature>
<accession>A0A8C9UYI1</accession>
<dbReference type="OrthoDB" id="9994767at2759"/>
<dbReference type="Pfam" id="PF15295">
    <property type="entry name" value="CCDC50_N"/>
    <property type="match status" value="1"/>
</dbReference>
<dbReference type="AlphaFoldDB" id="A0A8C9UYI1"/>
<name>A0A8C9UYI1_SCLFO</name>